<sequence>MAKTSNKTTMFLSMVLILSLILGVVVKKAESAVNCDAVVGVQSGETCFSIAKAFSLSTEFFLLINPNVNCKALFVGQWLCVSGSPN</sequence>
<evidence type="ECO:0000313" key="2">
    <source>
        <dbReference type="Proteomes" id="UP001060215"/>
    </source>
</evidence>
<gene>
    <name evidence="1" type="ORF">LOK49_LG09G01814</name>
</gene>
<dbReference type="Proteomes" id="UP001060215">
    <property type="component" value="Chromosome 8"/>
</dbReference>
<organism evidence="1 2">
    <name type="scientific">Camellia lanceoleosa</name>
    <dbReference type="NCBI Taxonomy" id="1840588"/>
    <lineage>
        <taxon>Eukaryota</taxon>
        <taxon>Viridiplantae</taxon>
        <taxon>Streptophyta</taxon>
        <taxon>Embryophyta</taxon>
        <taxon>Tracheophyta</taxon>
        <taxon>Spermatophyta</taxon>
        <taxon>Magnoliopsida</taxon>
        <taxon>eudicotyledons</taxon>
        <taxon>Gunneridae</taxon>
        <taxon>Pentapetalae</taxon>
        <taxon>asterids</taxon>
        <taxon>Ericales</taxon>
        <taxon>Theaceae</taxon>
        <taxon>Camellia</taxon>
    </lineage>
</organism>
<protein>
    <submittedName>
        <fullName evidence="1">Uncharacterized protein</fullName>
    </submittedName>
</protein>
<dbReference type="EMBL" id="CM045765">
    <property type="protein sequence ID" value="KAI8000317.1"/>
    <property type="molecule type" value="Genomic_DNA"/>
</dbReference>
<comment type="caution">
    <text evidence="1">The sequence shown here is derived from an EMBL/GenBank/DDBJ whole genome shotgun (WGS) entry which is preliminary data.</text>
</comment>
<evidence type="ECO:0000313" key="1">
    <source>
        <dbReference type="EMBL" id="KAI8000317.1"/>
    </source>
</evidence>
<accession>A0ACC0GGM6</accession>
<keyword evidence="2" id="KW-1185">Reference proteome</keyword>
<proteinExistence type="predicted"/>
<reference evidence="1 2" key="1">
    <citation type="journal article" date="2022" name="Plant J.">
        <title>Chromosome-level genome of Camellia lanceoleosa provides a valuable resource for understanding genome evolution and self-incompatibility.</title>
        <authorList>
            <person name="Gong W."/>
            <person name="Xiao S."/>
            <person name="Wang L."/>
            <person name="Liao Z."/>
            <person name="Chang Y."/>
            <person name="Mo W."/>
            <person name="Hu G."/>
            <person name="Li W."/>
            <person name="Zhao G."/>
            <person name="Zhu H."/>
            <person name="Hu X."/>
            <person name="Ji K."/>
            <person name="Xiang X."/>
            <person name="Song Q."/>
            <person name="Yuan D."/>
            <person name="Jin S."/>
            <person name="Zhang L."/>
        </authorList>
    </citation>
    <scope>NUCLEOTIDE SEQUENCE [LARGE SCALE GENOMIC DNA]</scope>
    <source>
        <strain evidence="1">SQ_2022a</strain>
    </source>
</reference>
<name>A0ACC0GGM6_9ERIC</name>